<evidence type="ECO:0000313" key="3">
    <source>
        <dbReference type="Proteomes" id="UP001335100"/>
    </source>
</evidence>
<proteinExistence type="predicted"/>
<sequence length="180" mass="18678">MKAIAPLCLVAATLSGCGNIAAVKSFNTQFASPDGGETARLRVISDGMVRGVPGLECVDWYSPGAGVIVVPNETFAQRNNEHLGMPGGKSVPAGWASSEVKVAAGKPLTLTFLDGGRAVSYNQKSTCLGMFTFTPKAGADYELTLHGYNACGVEFNRIDGAAPEPVKAAKADYCSAIANF</sequence>
<accession>A0ABU7HZA6</accession>
<evidence type="ECO:0000313" key="2">
    <source>
        <dbReference type="EMBL" id="MEE1936910.1"/>
    </source>
</evidence>
<feature type="chain" id="PRO_5045530384" description="Lipoprotein" evidence="1">
    <location>
        <begin position="22"/>
        <end position="180"/>
    </location>
</feature>
<keyword evidence="1" id="KW-0732">Signal</keyword>
<protein>
    <recommendedName>
        <fullName evidence="4">Lipoprotein</fullName>
    </recommendedName>
</protein>
<keyword evidence="3" id="KW-1185">Reference proteome</keyword>
<comment type="caution">
    <text evidence="2">The sequence shown here is derived from an EMBL/GenBank/DDBJ whole genome shotgun (WGS) entry which is preliminary data.</text>
</comment>
<organism evidence="2 3">
    <name type="scientific">Pseudomonas ulcerans</name>
    <dbReference type="NCBI Taxonomy" id="3115852"/>
    <lineage>
        <taxon>Bacteria</taxon>
        <taxon>Pseudomonadati</taxon>
        <taxon>Pseudomonadota</taxon>
        <taxon>Gammaproteobacteria</taxon>
        <taxon>Pseudomonadales</taxon>
        <taxon>Pseudomonadaceae</taxon>
        <taxon>Pseudomonas</taxon>
    </lineage>
</organism>
<dbReference type="EMBL" id="JAZDQJ010000047">
    <property type="protein sequence ID" value="MEE1936910.1"/>
    <property type="molecule type" value="Genomic_DNA"/>
</dbReference>
<evidence type="ECO:0000256" key="1">
    <source>
        <dbReference type="SAM" id="SignalP"/>
    </source>
</evidence>
<evidence type="ECO:0008006" key="4">
    <source>
        <dbReference type="Google" id="ProtNLM"/>
    </source>
</evidence>
<reference evidence="2 3" key="1">
    <citation type="submission" date="2024-01" db="EMBL/GenBank/DDBJ databases">
        <title>Unpublished Manusciprt.</title>
        <authorList>
            <person name="Duman M."/>
            <person name="Valdes E.G."/>
            <person name="Ajmi N."/>
            <person name="Altun S."/>
            <person name="Saticioglu I.B."/>
        </authorList>
    </citation>
    <scope>NUCLEOTIDE SEQUENCE [LARGE SCALE GENOMIC DNA]</scope>
    <source>
        <strain evidence="2 3">148P</strain>
    </source>
</reference>
<dbReference type="RefSeq" id="WP_330077574.1">
    <property type="nucleotide sequence ID" value="NZ_JAZDQJ010000047.1"/>
</dbReference>
<feature type="signal peptide" evidence="1">
    <location>
        <begin position="1"/>
        <end position="21"/>
    </location>
</feature>
<gene>
    <name evidence="2" type="ORF">V0R50_27115</name>
</gene>
<name>A0ABU7HZA6_9PSED</name>
<dbReference type="PROSITE" id="PS51257">
    <property type="entry name" value="PROKAR_LIPOPROTEIN"/>
    <property type="match status" value="1"/>
</dbReference>
<dbReference type="Proteomes" id="UP001335100">
    <property type="component" value="Unassembled WGS sequence"/>
</dbReference>